<dbReference type="Proteomes" id="UP001488838">
    <property type="component" value="Unassembled WGS sequence"/>
</dbReference>
<proteinExistence type="predicted"/>
<gene>
    <name evidence="1" type="ORF">U0070_004781</name>
</gene>
<organism evidence="1 2">
    <name type="scientific">Myodes glareolus</name>
    <name type="common">Bank vole</name>
    <name type="synonym">Clethrionomys glareolus</name>
    <dbReference type="NCBI Taxonomy" id="447135"/>
    <lineage>
        <taxon>Eukaryota</taxon>
        <taxon>Metazoa</taxon>
        <taxon>Chordata</taxon>
        <taxon>Craniata</taxon>
        <taxon>Vertebrata</taxon>
        <taxon>Euteleostomi</taxon>
        <taxon>Mammalia</taxon>
        <taxon>Eutheria</taxon>
        <taxon>Euarchontoglires</taxon>
        <taxon>Glires</taxon>
        <taxon>Rodentia</taxon>
        <taxon>Myomorpha</taxon>
        <taxon>Muroidea</taxon>
        <taxon>Cricetidae</taxon>
        <taxon>Arvicolinae</taxon>
        <taxon>Myodes</taxon>
    </lineage>
</organism>
<evidence type="ECO:0000313" key="2">
    <source>
        <dbReference type="Proteomes" id="UP001488838"/>
    </source>
</evidence>
<dbReference type="AlphaFoldDB" id="A0AAW0HV78"/>
<evidence type="ECO:0000313" key="1">
    <source>
        <dbReference type="EMBL" id="KAK7806073.1"/>
    </source>
</evidence>
<sequence length="21" mass="2292">MEITPFERTLLNGSTMAPILG</sequence>
<comment type="caution">
    <text evidence="1">The sequence shown here is derived from an EMBL/GenBank/DDBJ whole genome shotgun (WGS) entry which is preliminary data.</text>
</comment>
<reference evidence="1 2" key="1">
    <citation type="journal article" date="2023" name="bioRxiv">
        <title>Conserved and derived expression patterns and positive selection on dental genes reveal complex evolutionary context of ever-growing rodent molars.</title>
        <authorList>
            <person name="Calamari Z.T."/>
            <person name="Song A."/>
            <person name="Cohen E."/>
            <person name="Akter M."/>
            <person name="Roy R.D."/>
            <person name="Hallikas O."/>
            <person name="Christensen M.M."/>
            <person name="Li P."/>
            <person name="Marangoni P."/>
            <person name="Jernvall J."/>
            <person name="Klein O.D."/>
        </authorList>
    </citation>
    <scope>NUCLEOTIDE SEQUENCE [LARGE SCALE GENOMIC DNA]</scope>
    <source>
        <strain evidence="1">V071</strain>
    </source>
</reference>
<keyword evidence="2" id="KW-1185">Reference proteome</keyword>
<accession>A0AAW0HV78</accession>
<protein>
    <submittedName>
        <fullName evidence="1">Uncharacterized protein</fullName>
    </submittedName>
</protein>
<dbReference type="EMBL" id="JBBHLL010000315">
    <property type="protein sequence ID" value="KAK7806073.1"/>
    <property type="molecule type" value="Genomic_DNA"/>
</dbReference>
<name>A0AAW0HV78_MYOGA</name>